<evidence type="ECO:0000313" key="2">
    <source>
        <dbReference type="Proteomes" id="UP000029554"/>
    </source>
</evidence>
<reference evidence="1 2" key="1">
    <citation type="submission" date="2014-09" db="EMBL/GenBank/DDBJ databases">
        <title>Whole Genome Shotgun of Flavobacterium aquatile LMG 4008.</title>
        <authorList>
            <person name="Gale A.N."/>
            <person name="Pipes S.E."/>
            <person name="Newman J.D."/>
        </authorList>
    </citation>
    <scope>NUCLEOTIDE SEQUENCE [LARGE SCALE GENOMIC DNA]</scope>
    <source>
        <strain evidence="1 2">LMG 4008</strain>
    </source>
</reference>
<comment type="caution">
    <text evidence="1">The sequence shown here is derived from an EMBL/GenBank/DDBJ whole genome shotgun (WGS) entry which is preliminary data.</text>
</comment>
<gene>
    <name evidence="1" type="ORF">LG45_10185</name>
</gene>
<name>A0A095SVF4_9FLAO</name>
<keyword evidence="2" id="KW-1185">Reference proteome</keyword>
<proteinExistence type="predicted"/>
<evidence type="ECO:0000313" key="1">
    <source>
        <dbReference type="EMBL" id="KGD68631.1"/>
    </source>
</evidence>
<dbReference type="AlphaFoldDB" id="A0A095SVF4"/>
<dbReference type="EMBL" id="JRHH01000003">
    <property type="protein sequence ID" value="KGD68631.1"/>
    <property type="molecule type" value="Genomic_DNA"/>
</dbReference>
<dbReference type="Proteomes" id="UP000029554">
    <property type="component" value="Unassembled WGS sequence"/>
</dbReference>
<sequence length="72" mass="8278">MFAKVFLIIFLRSEIIVKLLLKILCLLKWITQIAPIVVEIKAVFSLKTAFIAAKAGKWITENARTNRSLKKY</sequence>
<organism evidence="1 2">
    <name type="scientific">Flavobacterium aquatile LMG 4008 = ATCC 11947</name>
    <dbReference type="NCBI Taxonomy" id="1453498"/>
    <lineage>
        <taxon>Bacteria</taxon>
        <taxon>Pseudomonadati</taxon>
        <taxon>Bacteroidota</taxon>
        <taxon>Flavobacteriia</taxon>
        <taxon>Flavobacteriales</taxon>
        <taxon>Flavobacteriaceae</taxon>
        <taxon>Flavobacterium</taxon>
    </lineage>
</organism>
<protein>
    <submittedName>
        <fullName evidence="1">Uncharacterized protein</fullName>
    </submittedName>
</protein>
<accession>A0A095SVF4</accession>